<proteinExistence type="predicted"/>
<keyword evidence="1" id="KW-1133">Transmembrane helix</keyword>
<comment type="caution">
    <text evidence="2">The sequence shown here is derived from an EMBL/GenBank/DDBJ whole genome shotgun (WGS) entry which is preliminary data.</text>
</comment>
<gene>
    <name evidence="2" type="ORF">GGR42_003146</name>
</gene>
<keyword evidence="3" id="KW-1185">Reference proteome</keyword>
<feature type="transmembrane region" description="Helical" evidence="1">
    <location>
        <begin position="29"/>
        <end position="55"/>
    </location>
</feature>
<evidence type="ECO:0000313" key="2">
    <source>
        <dbReference type="EMBL" id="NJB72655.1"/>
    </source>
</evidence>
<protein>
    <submittedName>
        <fullName evidence="2">Uncharacterized protein</fullName>
    </submittedName>
</protein>
<accession>A0A846R3V8</accession>
<evidence type="ECO:0000313" key="3">
    <source>
        <dbReference type="Proteomes" id="UP000590442"/>
    </source>
</evidence>
<dbReference type="Pfam" id="PF20532">
    <property type="entry name" value="DUF6747"/>
    <property type="match status" value="1"/>
</dbReference>
<dbReference type="AlphaFoldDB" id="A0A846R3V8"/>
<sequence>MKKLLLIRELYIEAFKNFGNIIIRNSFKIYSWMCIALIFVVLYAFIFRISTGFIFD</sequence>
<dbReference type="RefSeq" id="WP_317169701.1">
    <property type="nucleotide sequence ID" value="NZ_JAATJJ010000002.1"/>
</dbReference>
<keyword evidence="1" id="KW-0472">Membrane</keyword>
<evidence type="ECO:0000256" key="1">
    <source>
        <dbReference type="SAM" id="Phobius"/>
    </source>
</evidence>
<reference evidence="2 3" key="1">
    <citation type="submission" date="2020-03" db="EMBL/GenBank/DDBJ databases">
        <title>Genomic Encyclopedia of Type Strains, Phase IV (KMG-IV): sequencing the most valuable type-strain genomes for metagenomic binning, comparative biology and taxonomic classification.</title>
        <authorList>
            <person name="Goeker M."/>
        </authorList>
    </citation>
    <scope>NUCLEOTIDE SEQUENCE [LARGE SCALE GENOMIC DNA]</scope>
    <source>
        <strain evidence="2 3">DSM 29762</strain>
    </source>
</reference>
<dbReference type="EMBL" id="JAATJJ010000002">
    <property type="protein sequence ID" value="NJB72655.1"/>
    <property type="molecule type" value="Genomic_DNA"/>
</dbReference>
<keyword evidence="1" id="KW-0812">Transmembrane</keyword>
<dbReference type="Proteomes" id="UP000590442">
    <property type="component" value="Unassembled WGS sequence"/>
</dbReference>
<organism evidence="2 3">
    <name type="scientific">Saonia flava</name>
    <dbReference type="NCBI Taxonomy" id="523696"/>
    <lineage>
        <taxon>Bacteria</taxon>
        <taxon>Pseudomonadati</taxon>
        <taxon>Bacteroidota</taxon>
        <taxon>Flavobacteriia</taxon>
        <taxon>Flavobacteriales</taxon>
        <taxon>Flavobacteriaceae</taxon>
        <taxon>Saonia</taxon>
    </lineage>
</organism>
<dbReference type="InterPro" id="IPR046635">
    <property type="entry name" value="DUF6747"/>
</dbReference>
<name>A0A846R3V8_9FLAO</name>